<reference evidence="2 3" key="1">
    <citation type="submission" date="2019-07" db="EMBL/GenBank/DDBJ databases">
        <title>Georgenia wutianyii sp. nov. and Georgenia *** sp. nov. isolated from plateau pika (Ochotona curzoniae) in the Qinghai-Tibet plateau of China.</title>
        <authorList>
            <person name="Tian Z."/>
        </authorList>
    </citation>
    <scope>NUCLEOTIDE SEQUENCE [LARGE SCALE GENOMIC DNA]</scope>
    <source>
        <strain evidence="2 3">Z446</strain>
    </source>
</reference>
<keyword evidence="3" id="KW-1185">Reference proteome</keyword>
<sequence>MDQRLNFITLAVPDPAASRRFYVDGLGWQPVFDVEGEVVFFLMAPTVVLSLWRAEDFEAEVGALDHRPGTAPLTLAHNVPTPAGVDAVLDEAVAAGATVIGAAQDREWGGRSGYFADLDGYRWEVAYNPGPIGQQLMRAAGLLGKEPSG</sequence>
<dbReference type="RefSeq" id="WP_143418464.1">
    <property type="nucleotide sequence ID" value="NZ_VJXR01000026.1"/>
</dbReference>
<comment type="caution">
    <text evidence="2">The sequence shown here is derived from an EMBL/GenBank/DDBJ whole genome shotgun (WGS) entry which is preliminary data.</text>
</comment>
<dbReference type="SUPFAM" id="SSF54593">
    <property type="entry name" value="Glyoxalase/Bleomycin resistance protein/Dihydroxybiphenyl dioxygenase"/>
    <property type="match status" value="1"/>
</dbReference>
<dbReference type="EMBL" id="VJXR01000026">
    <property type="protein sequence ID" value="TRW45278.1"/>
    <property type="molecule type" value="Genomic_DNA"/>
</dbReference>
<evidence type="ECO:0000313" key="2">
    <source>
        <dbReference type="EMBL" id="TRW45278.1"/>
    </source>
</evidence>
<dbReference type="AlphaFoldDB" id="A0A552WR20"/>
<accession>A0A552WR20</accession>
<organism evidence="2 3">
    <name type="scientific">Georgenia yuyongxinii</name>
    <dbReference type="NCBI Taxonomy" id="2589797"/>
    <lineage>
        <taxon>Bacteria</taxon>
        <taxon>Bacillati</taxon>
        <taxon>Actinomycetota</taxon>
        <taxon>Actinomycetes</taxon>
        <taxon>Micrococcales</taxon>
        <taxon>Bogoriellaceae</taxon>
        <taxon>Georgenia</taxon>
    </lineage>
</organism>
<proteinExistence type="predicted"/>
<evidence type="ECO:0000259" key="1">
    <source>
        <dbReference type="PROSITE" id="PS51819"/>
    </source>
</evidence>
<dbReference type="PANTHER" id="PTHR36503">
    <property type="entry name" value="BLR2520 PROTEIN"/>
    <property type="match status" value="1"/>
</dbReference>
<dbReference type="PANTHER" id="PTHR36503:SF1">
    <property type="entry name" value="BLR2520 PROTEIN"/>
    <property type="match status" value="1"/>
</dbReference>
<gene>
    <name evidence="2" type="ORF">FJ693_10380</name>
</gene>
<dbReference type="InterPro" id="IPR037523">
    <property type="entry name" value="VOC_core"/>
</dbReference>
<dbReference type="Gene3D" id="3.10.180.10">
    <property type="entry name" value="2,3-Dihydroxybiphenyl 1,2-Dioxygenase, domain 1"/>
    <property type="match status" value="1"/>
</dbReference>
<dbReference type="InterPro" id="IPR004360">
    <property type="entry name" value="Glyas_Fos-R_dOase_dom"/>
</dbReference>
<dbReference type="Proteomes" id="UP000318693">
    <property type="component" value="Unassembled WGS sequence"/>
</dbReference>
<protein>
    <submittedName>
        <fullName evidence="2">Glyoxalase</fullName>
    </submittedName>
</protein>
<feature type="domain" description="VOC" evidence="1">
    <location>
        <begin position="4"/>
        <end position="128"/>
    </location>
</feature>
<evidence type="ECO:0000313" key="3">
    <source>
        <dbReference type="Proteomes" id="UP000318693"/>
    </source>
</evidence>
<dbReference type="PROSITE" id="PS51819">
    <property type="entry name" value="VOC"/>
    <property type="match status" value="1"/>
</dbReference>
<dbReference type="Pfam" id="PF00903">
    <property type="entry name" value="Glyoxalase"/>
    <property type="match status" value="1"/>
</dbReference>
<name>A0A552WR20_9MICO</name>
<dbReference type="InterPro" id="IPR029068">
    <property type="entry name" value="Glyas_Bleomycin-R_OHBP_Dase"/>
</dbReference>